<evidence type="ECO:0000256" key="9">
    <source>
        <dbReference type="ARBA" id="ARBA00023136"/>
    </source>
</evidence>
<keyword evidence="5" id="KW-0677">Repeat</keyword>
<feature type="transmembrane region" description="Helical" evidence="11">
    <location>
        <begin position="820"/>
        <end position="838"/>
    </location>
</feature>
<dbReference type="SMART" id="SM00382">
    <property type="entry name" value="AAA"/>
    <property type="match status" value="2"/>
</dbReference>
<organism evidence="13 14">
    <name type="scientific">Kineococcus aurantiacus</name>
    <dbReference type="NCBI Taxonomy" id="37633"/>
    <lineage>
        <taxon>Bacteria</taxon>
        <taxon>Bacillati</taxon>
        <taxon>Actinomycetota</taxon>
        <taxon>Actinomycetes</taxon>
        <taxon>Kineosporiales</taxon>
        <taxon>Kineosporiaceae</taxon>
        <taxon>Kineococcus</taxon>
    </lineage>
</organism>
<feature type="compositionally biased region" description="Polar residues" evidence="10">
    <location>
        <begin position="1"/>
        <end position="16"/>
    </location>
</feature>
<feature type="transmembrane region" description="Helical" evidence="11">
    <location>
        <begin position="690"/>
        <end position="711"/>
    </location>
</feature>
<dbReference type="GO" id="GO:0022857">
    <property type="term" value="F:transmembrane transporter activity"/>
    <property type="evidence" value="ECO:0007669"/>
    <property type="project" value="InterPro"/>
</dbReference>
<dbReference type="InterPro" id="IPR027417">
    <property type="entry name" value="P-loop_NTPase"/>
</dbReference>
<evidence type="ECO:0000256" key="3">
    <source>
        <dbReference type="ARBA" id="ARBA00022475"/>
    </source>
</evidence>
<proteinExistence type="predicted"/>
<dbReference type="Pfam" id="PF00005">
    <property type="entry name" value="ABC_tran"/>
    <property type="match status" value="2"/>
</dbReference>
<evidence type="ECO:0000256" key="1">
    <source>
        <dbReference type="ARBA" id="ARBA00004651"/>
    </source>
</evidence>
<evidence type="ECO:0000256" key="10">
    <source>
        <dbReference type="SAM" id="MobiDB-lite"/>
    </source>
</evidence>
<feature type="transmembrane region" description="Helical" evidence="11">
    <location>
        <begin position="596"/>
        <end position="613"/>
    </location>
</feature>
<accession>A0A7Y9J3A3</accession>
<evidence type="ECO:0000256" key="6">
    <source>
        <dbReference type="ARBA" id="ARBA00022741"/>
    </source>
</evidence>
<keyword evidence="2" id="KW-0813">Transport</keyword>
<name>A0A7Y9J3A3_9ACTN</name>
<evidence type="ECO:0000256" key="4">
    <source>
        <dbReference type="ARBA" id="ARBA00022692"/>
    </source>
</evidence>
<keyword evidence="6" id="KW-0547">Nucleotide-binding</keyword>
<protein>
    <submittedName>
        <fullName evidence="13">ABC-type sugar transport system ATPase subunit/ribose/xylose/arabinose/galactoside ABC-type transport system permease subunit</fullName>
    </submittedName>
</protein>
<sequence>MSANRTTEPSETTVSRQDGPALRVTGLRKEYGPVVALADARLALTGGEIHALVGENGSGKSTLVNLVSGTVAPTAGSVEIAGQVLLRNTPAAAARLGVMTVFQDGSMLPELTVGQNLYIGTRADQRPRYHQVDAWAQELLETSGITGVSSRTATREIPPGDRQLIEIARAVHARPPLLILDEATSALDASGVDRVMDMIVRSAAAGSAVLFVTHRLGEVFRVAHNISVLRDGEWQSTVPASSLSTGDLVDLMAGTSVGLDFPVRPGVPADAPVVLTGRGLSQGNLKDVSLDVRAGEVLGLAGADGNGQGLLLRALGANAGAGGVLTVGDTELRSPVAAKAKGVVYLSGDRKRESLFPTLSVLENLTAGVLGRLRENGLVHPRREREHAREQIQAFGIRVGSPAQPVSFLSGGNQQKVAISRALSDAPRVLLVDEPTQGVDVRSRMDIYRTLRAAADAGSAVVVVSSDAAELAGICDRIAVMSRGRIITELDGPTATEDSIVSAFAVESEVVDPASSAAVSAATSGGSVRRVLRAHEDLFRLGVLAVVLVALFSYAQGVNPSFSSAASIYNIGLLALPLTVAAVAQFWVLLVGGIDIAVGATMGLSLVALSFTATSGGGAMLAVVAVVTVVVCGLLVGALNALLVEGAKIVAVVATIATMGIAGGLALVLRPTAAGLLSPDLLTWLTHQTGALPTLTLVLVPLLLVGDWCIWRSGPGVRLRAAGLQPNYALRLGIPVRRLRVASYLACGVTAGLAGLVLAGSVGTGEATAGNDFTLLSMAAPVLGGASLLGGRGCLFGCLLGGLLLALSNTIVPMLGISDAWSFMIVGILTVVALLAYSRGGENTSGVRSLVIRVLRRPGPAGVPSGA</sequence>
<dbReference type="InterPro" id="IPR003593">
    <property type="entry name" value="AAA+_ATPase"/>
</dbReference>
<dbReference type="GO" id="GO:0005524">
    <property type="term" value="F:ATP binding"/>
    <property type="evidence" value="ECO:0007669"/>
    <property type="project" value="UniProtKB-KW"/>
</dbReference>
<keyword evidence="4 11" id="KW-0812">Transmembrane</keyword>
<dbReference type="PANTHER" id="PTHR43790">
    <property type="entry name" value="CARBOHYDRATE TRANSPORT ATP-BINDING PROTEIN MG119-RELATED"/>
    <property type="match status" value="1"/>
</dbReference>
<dbReference type="Pfam" id="PF02653">
    <property type="entry name" value="BPD_transp_2"/>
    <property type="match status" value="1"/>
</dbReference>
<dbReference type="PROSITE" id="PS50893">
    <property type="entry name" value="ABC_TRANSPORTER_2"/>
    <property type="match status" value="2"/>
</dbReference>
<evidence type="ECO:0000256" key="7">
    <source>
        <dbReference type="ARBA" id="ARBA00022840"/>
    </source>
</evidence>
<feature type="transmembrane region" description="Helical" evidence="11">
    <location>
        <begin position="567"/>
        <end position="589"/>
    </location>
</feature>
<dbReference type="RefSeq" id="WP_179757299.1">
    <property type="nucleotide sequence ID" value="NZ_BAAAGN010000024.1"/>
</dbReference>
<gene>
    <name evidence="13" type="ORF">BJ968_004725</name>
</gene>
<dbReference type="GO" id="GO:0016887">
    <property type="term" value="F:ATP hydrolysis activity"/>
    <property type="evidence" value="ECO:0007669"/>
    <property type="project" value="InterPro"/>
</dbReference>
<keyword evidence="8 11" id="KW-1133">Transmembrane helix</keyword>
<reference evidence="13 14" key="1">
    <citation type="submission" date="2020-07" db="EMBL/GenBank/DDBJ databases">
        <title>Sequencing the genomes of 1000 actinobacteria strains.</title>
        <authorList>
            <person name="Klenk H.-P."/>
        </authorList>
    </citation>
    <scope>NUCLEOTIDE SEQUENCE [LARGE SCALE GENOMIC DNA]</scope>
    <source>
        <strain evidence="13 14">DSM 7487</strain>
    </source>
</reference>
<feature type="domain" description="ABC transporter" evidence="12">
    <location>
        <begin position="268"/>
        <end position="508"/>
    </location>
</feature>
<evidence type="ECO:0000259" key="12">
    <source>
        <dbReference type="PROSITE" id="PS50893"/>
    </source>
</evidence>
<keyword evidence="7" id="KW-0067">ATP-binding</keyword>
<evidence type="ECO:0000256" key="2">
    <source>
        <dbReference type="ARBA" id="ARBA00022448"/>
    </source>
</evidence>
<keyword evidence="9 11" id="KW-0472">Membrane</keyword>
<dbReference type="Gene3D" id="3.40.50.300">
    <property type="entry name" value="P-loop containing nucleotide triphosphate hydrolases"/>
    <property type="match status" value="2"/>
</dbReference>
<dbReference type="PROSITE" id="PS00211">
    <property type="entry name" value="ABC_TRANSPORTER_1"/>
    <property type="match status" value="1"/>
</dbReference>
<dbReference type="CDD" id="cd03215">
    <property type="entry name" value="ABC_Carb_Monos_II"/>
    <property type="match status" value="1"/>
</dbReference>
<dbReference type="EMBL" id="JACCBB010000002">
    <property type="protein sequence ID" value="NYD25116.1"/>
    <property type="molecule type" value="Genomic_DNA"/>
</dbReference>
<keyword evidence="3" id="KW-1003">Cell membrane</keyword>
<dbReference type="Proteomes" id="UP000521922">
    <property type="component" value="Unassembled WGS sequence"/>
</dbReference>
<feature type="region of interest" description="Disordered" evidence="10">
    <location>
        <begin position="1"/>
        <end position="20"/>
    </location>
</feature>
<dbReference type="InterPro" id="IPR017871">
    <property type="entry name" value="ABC_transporter-like_CS"/>
</dbReference>
<evidence type="ECO:0000256" key="11">
    <source>
        <dbReference type="SAM" id="Phobius"/>
    </source>
</evidence>
<feature type="transmembrane region" description="Helical" evidence="11">
    <location>
        <begin position="782"/>
        <end position="808"/>
    </location>
</feature>
<comment type="caution">
    <text evidence="13">The sequence shown here is derived from an EMBL/GenBank/DDBJ whole genome shotgun (WGS) entry which is preliminary data.</text>
</comment>
<feature type="transmembrane region" description="Helical" evidence="11">
    <location>
        <begin position="619"/>
        <end position="642"/>
    </location>
</feature>
<feature type="domain" description="ABC transporter" evidence="12">
    <location>
        <begin position="22"/>
        <end position="256"/>
    </location>
</feature>
<feature type="transmembrane region" description="Helical" evidence="11">
    <location>
        <begin position="741"/>
        <end position="762"/>
    </location>
</feature>
<dbReference type="CDD" id="cd03216">
    <property type="entry name" value="ABC_Carb_Monos_I"/>
    <property type="match status" value="1"/>
</dbReference>
<evidence type="ECO:0000313" key="14">
    <source>
        <dbReference type="Proteomes" id="UP000521922"/>
    </source>
</evidence>
<dbReference type="CDD" id="cd06579">
    <property type="entry name" value="TM_PBP1_transp_AraH_like"/>
    <property type="match status" value="1"/>
</dbReference>
<dbReference type="SUPFAM" id="SSF52540">
    <property type="entry name" value="P-loop containing nucleoside triphosphate hydrolases"/>
    <property type="match status" value="2"/>
</dbReference>
<dbReference type="InterPro" id="IPR050107">
    <property type="entry name" value="ABC_carbohydrate_import_ATPase"/>
</dbReference>
<dbReference type="InterPro" id="IPR003439">
    <property type="entry name" value="ABC_transporter-like_ATP-bd"/>
</dbReference>
<dbReference type="GO" id="GO:0005886">
    <property type="term" value="C:plasma membrane"/>
    <property type="evidence" value="ECO:0007669"/>
    <property type="project" value="UniProtKB-SubCell"/>
</dbReference>
<feature type="transmembrane region" description="Helical" evidence="11">
    <location>
        <begin position="649"/>
        <end position="670"/>
    </location>
</feature>
<keyword evidence="14" id="KW-1185">Reference proteome</keyword>
<dbReference type="PANTHER" id="PTHR43790:SF9">
    <property type="entry name" value="GALACTOFURANOSE TRANSPORTER ATP-BINDING PROTEIN YTFR"/>
    <property type="match status" value="1"/>
</dbReference>
<dbReference type="AlphaFoldDB" id="A0A7Y9J3A3"/>
<comment type="subcellular location">
    <subcellularLocation>
        <location evidence="1">Cell membrane</location>
        <topology evidence="1">Multi-pass membrane protein</topology>
    </subcellularLocation>
</comment>
<keyword evidence="13" id="KW-0762">Sugar transport</keyword>
<evidence type="ECO:0000256" key="5">
    <source>
        <dbReference type="ARBA" id="ARBA00022737"/>
    </source>
</evidence>
<evidence type="ECO:0000256" key="8">
    <source>
        <dbReference type="ARBA" id="ARBA00022989"/>
    </source>
</evidence>
<dbReference type="InterPro" id="IPR001851">
    <property type="entry name" value="ABC_transp_permease"/>
</dbReference>
<feature type="transmembrane region" description="Helical" evidence="11">
    <location>
        <begin position="538"/>
        <end position="555"/>
    </location>
</feature>
<evidence type="ECO:0000313" key="13">
    <source>
        <dbReference type="EMBL" id="NYD25116.1"/>
    </source>
</evidence>